<dbReference type="EMBL" id="MH064512">
    <property type="protein sequence ID" value="QCW58996.1"/>
    <property type="molecule type" value="Genomic_DNA"/>
</dbReference>
<protein>
    <submittedName>
        <fullName evidence="8">Ycf2</fullName>
    </submittedName>
</protein>
<proteinExistence type="inferred from homology"/>
<evidence type="ECO:0000256" key="3">
    <source>
        <dbReference type="ARBA" id="ARBA00009361"/>
    </source>
</evidence>
<dbReference type="GO" id="GO:0005524">
    <property type="term" value="F:ATP binding"/>
    <property type="evidence" value="ECO:0007669"/>
    <property type="project" value="UniProtKB-KW"/>
</dbReference>
<dbReference type="InterPro" id="IPR027417">
    <property type="entry name" value="P-loop_NTPase"/>
</dbReference>
<dbReference type="PANTHER" id="PTHR33078">
    <property type="entry name" value="PROTEIN YCF2-RELATED"/>
    <property type="match status" value="1"/>
</dbReference>
<dbReference type="InterPro" id="IPR003959">
    <property type="entry name" value="ATPase_AAA_core"/>
</dbReference>
<gene>
    <name evidence="8" type="primary">ycf2</name>
</gene>
<dbReference type="SMART" id="SM00382">
    <property type="entry name" value="AAA"/>
    <property type="match status" value="1"/>
</dbReference>
<comment type="similarity">
    <text evidence="3">Belongs to the Ycf2 family.</text>
</comment>
<keyword evidence="8" id="KW-0150">Chloroplast</keyword>
<evidence type="ECO:0000256" key="5">
    <source>
        <dbReference type="ARBA" id="ARBA00022741"/>
    </source>
</evidence>
<reference evidence="8" key="1">
    <citation type="submission" date="2018-03" db="EMBL/GenBank/DDBJ databases">
        <title>Exploring the plastid DNA sequence disparity of liverworts.</title>
        <authorList>
            <person name="Yu Y."/>
            <person name="Liu H."/>
            <person name="Yang J."/>
            <person name="Ma W."/>
            <person name="Pressel S."/>
            <person name="Wu Y."/>
            <person name="Schneider H."/>
        </authorList>
    </citation>
    <scope>NUCLEOTIDE SEQUENCE</scope>
</reference>
<keyword evidence="5" id="KW-0547">Nucleotide-binding</keyword>
<organism evidence="8">
    <name type="scientific">Bazzania praerupta</name>
    <dbReference type="NCBI Taxonomy" id="2575587"/>
    <lineage>
        <taxon>Eukaryota</taxon>
        <taxon>Viridiplantae</taxon>
        <taxon>Streptophyta</taxon>
        <taxon>Embryophyta</taxon>
        <taxon>Marchantiophyta</taxon>
        <taxon>Jungermanniopsida</taxon>
        <taxon>Jungermanniidae</taxon>
        <taxon>Jungermanniales</taxon>
        <taxon>Lophocoleineae</taxon>
        <taxon>Lepidoziaceae</taxon>
        <taxon>Bazzanioideae</taxon>
        <taxon>Bazzania</taxon>
    </lineage>
</organism>
<evidence type="ECO:0000256" key="6">
    <source>
        <dbReference type="ARBA" id="ARBA00022840"/>
    </source>
</evidence>
<feature type="domain" description="AAA+ ATPase" evidence="7">
    <location>
        <begin position="1326"/>
        <end position="1478"/>
    </location>
</feature>
<sequence>MKQELPEKEISYKNLYLGEIRKTKILSNSWAKCSLIRSLITKFFNKKNLVSSFDFQMIILSINSYYSRKNKNFISNSLMLFASLVSISMYRSNTMNIVEKKNFGLTKVQKQDHCRKDYMDIYKKSFRDFNKNFVDTFSHNIFERRELSKHKSIFEIITHHNNQIFFEETAYSVEREKNELRYGSNFCRKFLDFYLFARETKNQDYFWVRKEILQNLQNWGESYEILVKSSFLLKEKGNLYLSNYLKIYIWEFLTNKSRYWRRRIKSDILTGETLEYSYNKLNNPNLCISLENILSYAIYKFSGHLVYTARESELQVKNTNFLAKQKNKDIDLLDSSTIKKNVRINPQFLNFISPNQLSNLQIDFSNSQWITKILYLNDRAVSKAIFIKRTFLNKSLSSLEKKVDSYVNLLINPLIDKYIINNVFSRQSQEKNRKFLFFSKPSLMAEVTQNILSKEKLNKISKKFRRIDQLETSIQSDDIGIISWKIHKYHSNLSLNYLLPPNHVYSIICENLSSNKGVRYEMGKKSNQLFVRISKLSLLFIRFKKIFSWVGPTELGKNLGIKTNELTILIDQFNQIGDLHFTKKILLLSGDNNGTSNIKNGLIKHYLLIKNFIANNSRNSNELLNNLPFRLSNPEETHINNIWHKYSRLWKINFRRSFIYNIGDTKYNKLGFRLSHWLYEMEKDLSNIVAPYKFSIELESIQILKKYFQDSDSDNINKIFNPLHISTNICSINMERNRLFNQTLVKNFRFIQNEINNLIADLFIDGMNDEIIIDLLIKSSTKKNVSLDSIKNGNLFLHYNYKLDFGNSPINFRSNYREIFSFCSKGNDNDIENNSIIYLQFLKNFLKYNRLNPIFIKQRVPFFEISGNESDKTKFLFFSDSRDKVSEQDTPYFSTNPKIYFSEREKKEIGTLSTKSKIGIKGICKNVLRNLDDRKIENYYSRLQFESLTKSLKINGSIFQAINEIVISPRLQYSKSRDSKYKFGNKMLTYPNKIYDKDKSNQIEIFDSSRKEISFEDYNNTSWFFTYEWWEYNVHIFTETLQERLVRTGSYFEYLINNNIKFIGKTLTNLYGEGRNLYILNSKWNSRLFFDHTEKIILNFVGSDFQSINNFNNVYWAISILMAFLLLFYKNYFSILTGSDPIDLRKNCENIKYLTDTSRAFYFTELSNRNKIQLDKAENLFNFFSNLKHYARNIRFYLLTKKNLNEWLISNKSLDRSRRKRNLLVQSLITPTRIKEYGFQSYYQPKILNNPLFGYRRNPQQGLSYLRYLSGMLKKKLIDYPVHLADKWIFFAFLQKIISSQILRQTKKFDPRFQKIPIPLQLGLSCSKGILLIGPVETGRSYLIKNLAADSSVPLLGISMNKLLYNKPDVITESWMNILIQSLRRSNLILDLAKGMSPCIIWIRDIHQLDVDRPTQNIESDPTFLLGILLKHFQTDSLEAQTRNKIIVVGSTHVPKKVDPSLISPNRLDRVLNIRLLDTYRRKTQFPILLNKNGLQSNKNLLYFNEFGSRTMGYNIRDLAALTNEISLISITRNKSFVHRDILKLAFHRQVFGFGHTSNRLNYQQNFKILLYKIGRAIIQNILVEGSATNPLNISNCLWKRKFYYLSKWYSESPMDDPIIKESTVLVHVLGSSAGIAARDSWFVLEKDSDISISLNKSVGNDLDLAFGLLETFSSDFTWLETCKNKFLDYRKKKPRMFLTKNLLNTMHNGIFAIANKSIINNQNESQYESLLSGGDIIDREIGEFNNTAWSPRFWRLSFSRNHLFNWIKRPSDFGFSHTFGFSDRNNLETPPQNYRLTSDKKEPLFYERILPRVRKRNVEELESQFENILLEEHSEILGFFSSSTQYQMEYQMENKPRLFIGKRILWNPIGSFSQIRHFVFSRREFFVDEEMLRRLYITYGVRRERERSPSSHRIRRFFICRGYTKDLINKLSVRWWNELPMDQKQNIYTLGQIEKMGIRLKRPQIFTPVYLYQRWLIENIPGKFSRLNLSTHRARWLKINTLLLNDSLTYKILLESYQYLFEFFLSNKRLLNRMTGILLNKKWIFQSEIRDIIRHIKTTEFW</sequence>
<evidence type="ECO:0000259" key="7">
    <source>
        <dbReference type="SMART" id="SM00382"/>
    </source>
</evidence>
<geneLocation type="chloroplast" evidence="8"/>
<accession>A0A4Y5P7M1</accession>
<comment type="function">
    <text evidence="1">Probable ATPase of unknown function. Its presence in a non-photosynthetic plant (Epifagus virginiana) and experiments in tobacco indicate that it has an essential function which is probably not related to photosynthesis.</text>
</comment>
<dbReference type="GO" id="GO:0009536">
    <property type="term" value="C:plastid"/>
    <property type="evidence" value="ECO:0007669"/>
    <property type="project" value="UniProtKB-SubCell"/>
</dbReference>
<evidence type="ECO:0000313" key="8">
    <source>
        <dbReference type="EMBL" id="QCW58996.1"/>
    </source>
</evidence>
<keyword evidence="6" id="KW-0067">ATP-binding</keyword>
<comment type="subcellular location">
    <subcellularLocation>
        <location evidence="2">Plastid</location>
    </subcellularLocation>
</comment>
<dbReference type="SUPFAM" id="SSF52540">
    <property type="entry name" value="P-loop containing nucleoside triphosphate hydrolases"/>
    <property type="match status" value="1"/>
</dbReference>
<dbReference type="InterPro" id="IPR003593">
    <property type="entry name" value="AAA+_ATPase"/>
</dbReference>
<dbReference type="GO" id="GO:0016887">
    <property type="term" value="F:ATP hydrolysis activity"/>
    <property type="evidence" value="ECO:0007669"/>
    <property type="project" value="InterPro"/>
</dbReference>
<evidence type="ECO:0000256" key="2">
    <source>
        <dbReference type="ARBA" id="ARBA00004474"/>
    </source>
</evidence>
<dbReference type="RefSeq" id="YP_009668221.1">
    <property type="nucleotide sequence ID" value="NC_043785.1"/>
</dbReference>
<evidence type="ECO:0000256" key="4">
    <source>
        <dbReference type="ARBA" id="ARBA00022640"/>
    </source>
</evidence>
<keyword evidence="4 8" id="KW-0934">Plastid</keyword>
<name>A0A4Y5P7M1_9MARC</name>
<dbReference type="Pfam" id="PF00004">
    <property type="entry name" value="AAA"/>
    <property type="match status" value="1"/>
</dbReference>
<dbReference type="Gene3D" id="1.10.8.60">
    <property type="match status" value="1"/>
</dbReference>
<dbReference type="CDD" id="cd19505">
    <property type="entry name" value="RecA-like_Ycf2"/>
    <property type="match status" value="1"/>
</dbReference>
<evidence type="ECO:0000256" key="1">
    <source>
        <dbReference type="ARBA" id="ARBA00002329"/>
    </source>
</evidence>
<dbReference type="Gene3D" id="3.40.50.300">
    <property type="entry name" value="P-loop containing nucleotide triphosphate hydrolases"/>
    <property type="match status" value="1"/>
</dbReference>
<dbReference type="PANTHER" id="PTHR33078:SF100">
    <property type="entry name" value="PROTEIN YCF2"/>
    <property type="match status" value="1"/>
</dbReference>
<dbReference type="GeneID" id="40873636"/>